<organism evidence="2 3">
    <name type="scientific">Calidris pygmaea</name>
    <name type="common">Spoon-billed sandpiper</name>
    <dbReference type="NCBI Taxonomy" id="425635"/>
    <lineage>
        <taxon>Eukaryota</taxon>
        <taxon>Metazoa</taxon>
        <taxon>Chordata</taxon>
        <taxon>Craniata</taxon>
        <taxon>Vertebrata</taxon>
        <taxon>Euteleostomi</taxon>
        <taxon>Archelosauria</taxon>
        <taxon>Archosauria</taxon>
        <taxon>Dinosauria</taxon>
        <taxon>Saurischia</taxon>
        <taxon>Theropoda</taxon>
        <taxon>Coelurosauria</taxon>
        <taxon>Aves</taxon>
        <taxon>Neognathae</taxon>
        <taxon>Neoaves</taxon>
        <taxon>Charadriiformes</taxon>
        <taxon>Scolopacidae</taxon>
        <taxon>Calidris</taxon>
    </lineage>
</organism>
<dbReference type="AlphaFoldDB" id="A0A8C3J907"/>
<accession>A0A8C3J907</accession>
<dbReference type="SUPFAM" id="SSF140586">
    <property type="entry name" value="Dcp2 domain-like"/>
    <property type="match status" value="1"/>
</dbReference>
<dbReference type="SMART" id="SM01125">
    <property type="entry name" value="DCP2"/>
    <property type="match status" value="1"/>
</dbReference>
<sequence length="73" mass="8370">LEGKRLALNSSVLLKPLQFILHIPSEERGNTVRECFQIEFARFFYLGLYVQNTPGLPQCGIRDFAKADILFLL</sequence>
<proteinExistence type="predicted"/>
<feature type="domain" description="mRNA decapping protein 2 Box A" evidence="1">
    <location>
        <begin position="19"/>
        <end position="73"/>
    </location>
</feature>
<dbReference type="PANTHER" id="PTHR23114:SF17">
    <property type="entry name" value="M7GPPPN-MRNA HYDROLASE"/>
    <property type="match status" value="1"/>
</dbReference>
<dbReference type="InterPro" id="IPR036189">
    <property type="entry name" value="DCP2_BoxA_sf"/>
</dbReference>
<dbReference type="PANTHER" id="PTHR23114">
    <property type="entry name" value="M7GPPPN-MRNA HYDROLASE"/>
    <property type="match status" value="1"/>
</dbReference>
<evidence type="ECO:0000259" key="1">
    <source>
        <dbReference type="SMART" id="SM01125"/>
    </source>
</evidence>
<evidence type="ECO:0000313" key="2">
    <source>
        <dbReference type="Ensembl" id="ENSCPGP00000004027.1"/>
    </source>
</evidence>
<dbReference type="Ensembl" id="ENSCPGT00000004446.1">
    <property type="protein sequence ID" value="ENSCPGP00000004027.1"/>
    <property type="gene ID" value="ENSCPGG00000002980.1"/>
</dbReference>
<reference evidence="2" key="1">
    <citation type="submission" date="2025-08" db="UniProtKB">
        <authorList>
            <consortium name="Ensembl"/>
        </authorList>
    </citation>
    <scope>IDENTIFICATION</scope>
</reference>
<dbReference type="Gene3D" id="1.10.10.1050">
    <property type="entry name" value="Dcp2, box A domain"/>
    <property type="match status" value="1"/>
</dbReference>
<protein>
    <recommendedName>
        <fullName evidence="1">mRNA decapping protein 2 Box A domain-containing protein</fullName>
    </recommendedName>
</protein>
<evidence type="ECO:0000313" key="3">
    <source>
        <dbReference type="Proteomes" id="UP000694419"/>
    </source>
</evidence>
<dbReference type="GO" id="GO:0003723">
    <property type="term" value="F:RNA binding"/>
    <property type="evidence" value="ECO:0007669"/>
    <property type="project" value="InterPro"/>
</dbReference>
<dbReference type="GO" id="GO:0016787">
    <property type="term" value="F:hydrolase activity"/>
    <property type="evidence" value="ECO:0007669"/>
    <property type="project" value="InterPro"/>
</dbReference>
<dbReference type="GO" id="GO:0000932">
    <property type="term" value="C:P-body"/>
    <property type="evidence" value="ECO:0007669"/>
    <property type="project" value="TreeGrafter"/>
</dbReference>
<name>A0A8C3J907_9CHAR</name>
<dbReference type="Proteomes" id="UP000694419">
    <property type="component" value="Unplaced"/>
</dbReference>
<dbReference type="Pfam" id="PF05026">
    <property type="entry name" value="DCP2"/>
    <property type="match status" value="1"/>
</dbReference>
<reference evidence="2" key="2">
    <citation type="submission" date="2025-09" db="UniProtKB">
        <authorList>
            <consortium name="Ensembl"/>
        </authorList>
    </citation>
    <scope>IDENTIFICATION</scope>
</reference>
<dbReference type="GO" id="GO:0000290">
    <property type="term" value="P:deadenylation-dependent decapping of nuclear-transcribed mRNA"/>
    <property type="evidence" value="ECO:0007669"/>
    <property type="project" value="TreeGrafter"/>
</dbReference>
<keyword evidence="3" id="KW-1185">Reference proteome</keyword>
<dbReference type="InterPro" id="IPR007722">
    <property type="entry name" value="DCP2_BoxA"/>
</dbReference>
<dbReference type="GO" id="GO:0030145">
    <property type="term" value="F:manganese ion binding"/>
    <property type="evidence" value="ECO:0007669"/>
    <property type="project" value="InterPro"/>
</dbReference>